<dbReference type="Proteomes" id="UP000523000">
    <property type="component" value="Unassembled WGS sequence"/>
</dbReference>
<evidence type="ECO:0000313" key="1">
    <source>
        <dbReference type="EMBL" id="MBB2997197.1"/>
    </source>
</evidence>
<proteinExistence type="predicted"/>
<dbReference type="EMBL" id="JACHVS010000002">
    <property type="protein sequence ID" value="MBB2997197.1"/>
    <property type="molecule type" value="Genomic_DNA"/>
</dbReference>
<name>A0A839QMS5_9MICC</name>
<organism evidence="1 2">
    <name type="scientific">Paeniglutamicibacter cryotolerans</name>
    <dbReference type="NCBI Taxonomy" id="670079"/>
    <lineage>
        <taxon>Bacteria</taxon>
        <taxon>Bacillati</taxon>
        <taxon>Actinomycetota</taxon>
        <taxon>Actinomycetes</taxon>
        <taxon>Micrococcales</taxon>
        <taxon>Micrococcaceae</taxon>
        <taxon>Paeniglutamicibacter</taxon>
    </lineage>
</organism>
<dbReference type="AlphaFoldDB" id="A0A839QMS5"/>
<keyword evidence="2" id="KW-1185">Reference proteome</keyword>
<dbReference type="RefSeq" id="WP_183512751.1">
    <property type="nucleotide sequence ID" value="NZ_BAABGK010000040.1"/>
</dbReference>
<gene>
    <name evidence="1" type="ORF">E9229_003444</name>
</gene>
<sequence length="132" mass="13777">MANTDIHNGKKGNHRVKGSIAATDSYRVSYRLPDRAAEDIARSVSAKAILASNEAAEKLLDGVGESLRRKSARVFAGTRTKVHVGMSLACPANGGPDNRSRGGPRFLGGAGGRLEVSLPWVGYPHPGAGLDG</sequence>
<reference evidence="1 2" key="1">
    <citation type="submission" date="2020-08" db="EMBL/GenBank/DDBJ databases">
        <title>Sequencing the genomes of 1000 actinobacteria strains.</title>
        <authorList>
            <person name="Klenk H.-P."/>
        </authorList>
    </citation>
    <scope>NUCLEOTIDE SEQUENCE [LARGE SCALE GENOMIC DNA]</scope>
    <source>
        <strain evidence="1 2">DSM 22826</strain>
    </source>
</reference>
<protein>
    <submittedName>
        <fullName evidence="1">Uncharacterized protein</fullName>
    </submittedName>
</protein>
<accession>A0A839QMS5</accession>
<comment type="caution">
    <text evidence="1">The sequence shown here is derived from an EMBL/GenBank/DDBJ whole genome shotgun (WGS) entry which is preliminary data.</text>
</comment>
<evidence type="ECO:0000313" key="2">
    <source>
        <dbReference type="Proteomes" id="UP000523000"/>
    </source>
</evidence>